<dbReference type="InterPro" id="IPR042307">
    <property type="entry name" value="Reeler_sf"/>
</dbReference>
<comment type="caution">
    <text evidence="18">The sequence shown here is derived from an EMBL/GenBank/DDBJ whole genome shotgun (WGS) entry which is preliminary data.</text>
</comment>
<evidence type="ECO:0000256" key="4">
    <source>
        <dbReference type="ARBA" id="ARBA00022448"/>
    </source>
</evidence>
<keyword evidence="5 14" id="KW-0812">Transmembrane</keyword>
<accession>A0A8J6AHL3</accession>
<keyword evidence="10" id="KW-0325">Glycoprotein</keyword>
<dbReference type="CDD" id="cd08544">
    <property type="entry name" value="Reeler"/>
    <property type="match status" value="1"/>
</dbReference>
<feature type="transmembrane region" description="Helical" evidence="14">
    <location>
        <begin position="651"/>
        <end position="671"/>
    </location>
</feature>
<sequence length="674" mass="74866">GGHAQVGAPELDTGINGRRYEDARTDRTNRLAVLMSSSSSSSSSREREEAAKRVRCAGGWEACQPPGPLAPLPAMYLATSTNKKMAVPEFTLGSFILLLHISSVANYPNGKVTESCNGMIPTHGHTPHSDPIHNISVSQMTFRTGDQIEVTLSGPVFKGFLLEARNAEDLSGLPIGSFTLIDSQVSQLLTCEDVQGSAVSHTSSSKKTEIKVFWNAPSNAPNHIQFLATVVEKYKSYWVKIPSPVISQPNALPFTTPEATRAPLSTLPPVSRLTKSFSALDCGTKKFCIRSPMNCDPEERACVFLSFTPDNQSVMVEMSGPSEGYLSFAFSHDRWMGDDDAYVCIHEDQVVHIKPSHLVGRHHPVMDPEDILKDMSWRLADGVMQCSFRRNITLPEVKYRFDLNMSYYIFLADGAANDGKIYKHSQQPLITYEKHDVTDYPKDIGGSHSVFILKAHGALMFVAWVTTVSIGVLTARFFKPVWSKIFFGKAVWFQVHRTLMLTTSVLTCIAFVLPFIYRRGWSRCAGYHPYLGCIVMTLAVLQPLMAAFRPPLHHPRRQVFNWTHWSTGTAARIIAVAAIFLGMDLSGLNRSDPRKTYAMIGFVAWHVGTEIILEIHAYRLSRKVEILDDTRIQILQSFSVAEAEGHAFKKAVLAIYVCGNVTFLIIFLSAISQL</sequence>
<keyword evidence="19" id="KW-1185">Reference proteome</keyword>
<evidence type="ECO:0000259" key="16">
    <source>
        <dbReference type="PROSITE" id="PS50939"/>
    </source>
</evidence>
<comment type="similarity">
    <text evidence="3">Belongs to the FRRS1 family.</text>
</comment>
<keyword evidence="8" id="KW-0408">Iron</keyword>
<dbReference type="Proteomes" id="UP000700334">
    <property type="component" value="Unassembled WGS sequence"/>
</dbReference>
<dbReference type="Pfam" id="PF02014">
    <property type="entry name" value="Reeler"/>
    <property type="match status" value="1"/>
</dbReference>
<dbReference type="PANTHER" id="PTHR45828">
    <property type="entry name" value="CYTOCHROME B561/FERRIC REDUCTASE TRANSMEMBRANE"/>
    <property type="match status" value="1"/>
</dbReference>
<feature type="transmembrane region" description="Helical" evidence="14">
    <location>
        <begin position="595"/>
        <end position="613"/>
    </location>
</feature>
<evidence type="ECO:0000259" key="17">
    <source>
        <dbReference type="PROSITE" id="PS51019"/>
    </source>
</evidence>
<evidence type="ECO:0000256" key="7">
    <source>
        <dbReference type="ARBA" id="ARBA00022989"/>
    </source>
</evidence>
<dbReference type="SMART" id="SM00664">
    <property type="entry name" value="DoH"/>
    <property type="match status" value="1"/>
</dbReference>
<feature type="transmembrane region" description="Helical" evidence="14">
    <location>
        <begin position="529"/>
        <end position="548"/>
    </location>
</feature>
<dbReference type="OrthoDB" id="6372137at2759"/>
<keyword evidence="4" id="KW-0813">Transport</keyword>
<evidence type="ECO:0000313" key="19">
    <source>
        <dbReference type="Proteomes" id="UP000700334"/>
    </source>
</evidence>
<comment type="cofactor">
    <cofactor evidence="1">
        <name>heme b</name>
        <dbReference type="ChEBI" id="CHEBI:60344"/>
    </cofactor>
</comment>
<dbReference type="GO" id="GO:0016722">
    <property type="term" value="F:oxidoreductase activity, acting on metal ions"/>
    <property type="evidence" value="ECO:0007669"/>
    <property type="project" value="TreeGrafter"/>
</dbReference>
<dbReference type="PROSITE" id="PS51019">
    <property type="entry name" value="REELIN"/>
    <property type="match status" value="1"/>
</dbReference>
<dbReference type="Pfam" id="PF03188">
    <property type="entry name" value="Cytochrom_B561"/>
    <property type="match status" value="1"/>
</dbReference>
<dbReference type="InterPro" id="IPR006593">
    <property type="entry name" value="Cyt_b561/ferric_Rdtase_TM"/>
</dbReference>
<evidence type="ECO:0000256" key="9">
    <source>
        <dbReference type="ARBA" id="ARBA00023136"/>
    </source>
</evidence>
<feature type="region of interest" description="Disordered" evidence="13">
    <location>
        <begin position="1"/>
        <end position="27"/>
    </location>
</feature>
<dbReference type="Gene3D" id="2.60.40.4060">
    <property type="entry name" value="Reeler domain"/>
    <property type="match status" value="1"/>
</dbReference>
<evidence type="ECO:0000256" key="6">
    <source>
        <dbReference type="ARBA" id="ARBA00022982"/>
    </source>
</evidence>
<feature type="transmembrane region" description="Helical" evidence="14">
    <location>
        <begin position="499"/>
        <end position="517"/>
    </location>
</feature>
<feature type="domain" description="Reelin" evidence="17">
    <location>
        <begin position="97"/>
        <end position="263"/>
    </location>
</feature>
<dbReference type="EMBL" id="JAGFMF010011828">
    <property type="protein sequence ID" value="KAG8511564.1"/>
    <property type="molecule type" value="Genomic_DNA"/>
</dbReference>
<evidence type="ECO:0000256" key="3">
    <source>
        <dbReference type="ARBA" id="ARBA00009195"/>
    </source>
</evidence>
<feature type="transmembrane region" description="Helical" evidence="14">
    <location>
        <begin position="560"/>
        <end position="583"/>
    </location>
</feature>
<evidence type="ECO:0000259" key="15">
    <source>
        <dbReference type="PROSITE" id="PS50836"/>
    </source>
</evidence>
<protein>
    <recommendedName>
        <fullName evidence="12">Ferric-chelate reductase 1</fullName>
    </recommendedName>
</protein>
<dbReference type="GO" id="GO:0006879">
    <property type="term" value="P:intracellular iron ion homeostasis"/>
    <property type="evidence" value="ECO:0007669"/>
    <property type="project" value="TreeGrafter"/>
</dbReference>
<feature type="transmembrane region" description="Helical" evidence="14">
    <location>
        <begin position="458"/>
        <end position="478"/>
    </location>
</feature>
<keyword evidence="9 14" id="KW-0472">Membrane</keyword>
<organism evidence="18 19">
    <name type="scientific">Galemys pyrenaicus</name>
    <name type="common">Iberian desman</name>
    <name type="synonym">Pyrenean desman</name>
    <dbReference type="NCBI Taxonomy" id="202257"/>
    <lineage>
        <taxon>Eukaryota</taxon>
        <taxon>Metazoa</taxon>
        <taxon>Chordata</taxon>
        <taxon>Craniata</taxon>
        <taxon>Vertebrata</taxon>
        <taxon>Euteleostomi</taxon>
        <taxon>Mammalia</taxon>
        <taxon>Eutheria</taxon>
        <taxon>Laurasiatheria</taxon>
        <taxon>Eulipotyphla</taxon>
        <taxon>Talpidae</taxon>
        <taxon>Galemys</taxon>
    </lineage>
</organism>
<dbReference type="FunFam" id="2.60.40.4060:FF:000003">
    <property type="entry name" value="Ferric chelate reductase 1"/>
    <property type="match status" value="1"/>
</dbReference>
<dbReference type="SMART" id="SM00665">
    <property type="entry name" value="B561"/>
    <property type="match status" value="1"/>
</dbReference>
<feature type="domain" description="DOMON" evidence="15">
    <location>
        <begin position="299"/>
        <end position="414"/>
    </location>
</feature>
<gene>
    <name evidence="18" type="ORF">J0S82_004951</name>
</gene>
<evidence type="ECO:0000256" key="5">
    <source>
        <dbReference type="ARBA" id="ARBA00022692"/>
    </source>
</evidence>
<evidence type="ECO:0000256" key="2">
    <source>
        <dbReference type="ARBA" id="ARBA00004141"/>
    </source>
</evidence>
<comment type="subcellular location">
    <subcellularLocation>
        <location evidence="2">Membrane</location>
        <topology evidence="2">Multi-pass membrane protein</topology>
    </subcellularLocation>
</comment>
<keyword evidence="7 14" id="KW-1133">Transmembrane helix</keyword>
<evidence type="ECO:0000256" key="10">
    <source>
        <dbReference type="ARBA" id="ARBA00023180"/>
    </source>
</evidence>
<dbReference type="AlphaFoldDB" id="A0A8J6AHL3"/>
<dbReference type="CDD" id="cd08760">
    <property type="entry name" value="Cyt_b561_FRRS1_like"/>
    <property type="match status" value="1"/>
</dbReference>
<evidence type="ECO:0000256" key="8">
    <source>
        <dbReference type="ARBA" id="ARBA00023004"/>
    </source>
</evidence>
<feature type="non-terminal residue" evidence="18">
    <location>
        <position position="1"/>
    </location>
</feature>
<dbReference type="InterPro" id="IPR051237">
    <property type="entry name" value="Ferric-chelate_Red/DefProt"/>
</dbReference>
<dbReference type="Pfam" id="PF03351">
    <property type="entry name" value="DOMON"/>
    <property type="match status" value="1"/>
</dbReference>
<feature type="compositionally biased region" description="Basic and acidic residues" evidence="13">
    <location>
        <begin position="18"/>
        <end position="27"/>
    </location>
</feature>
<dbReference type="PROSITE" id="PS50939">
    <property type="entry name" value="CYTOCHROME_B561"/>
    <property type="match status" value="1"/>
</dbReference>
<comment type="function">
    <text evidence="11">Ferric-chelate reductases reduce Fe(3+) to Fe(2+) before its transport from the endosome to the cytoplasm.</text>
</comment>
<dbReference type="Gene3D" id="1.20.120.1770">
    <property type="match status" value="1"/>
</dbReference>
<evidence type="ECO:0000256" key="11">
    <source>
        <dbReference type="ARBA" id="ARBA00056225"/>
    </source>
</evidence>
<dbReference type="InterPro" id="IPR005018">
    <property type="entry name" value="DOMON_domain"/>
</dbReference>
<dbReference type="PROSITE" id="PS50836">
    <property type="entry name" value="DOMON"/>
    <property type="match status" value="1"/>
</dbReference>
<reference evidence="18" key="1">
    <citation type="journal article" date="2021" name="Evol. Appl.">
        <title>The genome of the Pyrenean desman and the effects of bottlenecks and inbreeding on the genomic landscape of an endangered species.</title>
        <authorList>
            <person name="Escoda L."/>
            <person name="Castresana J."/>
        </authorList>
    </citation>
    <scope>NUCLEOTIDE SEQUENCE</scope>
    <source>
        <strain evidence="18">IBE-C5619</strain>
    </source>
</reference>
<dbReference type="InterPro" id="IPR002861">
    <property type="entry name" value="Reeler_dom"/>
</dbReference>
<dbReference type="GO" id="GO:0016020">
    <property type="term" value="C:membrane"/>
    <property type="evidence" value="ECO:0007669"/>
    <property type="project" value="UniProtKB-SubCell"/>
</dbReference>
<evidence type="ECO:0000256" key="1">
    <source>
        <dbReference type="ARBA" id="ARBA00001970"/>
    </source>
</evidence>
<dbReference type="CDD" id="cd09628">
    <property type="entry name" value="DOMON_SDR_2_like"/>
    <property type="match status" value="1"/>
</dbReference>
<proteinExistence type="inferred from homology"/>
<dbReference type="PANTHER" id="PTHR45828:SF3">
    <property type="entry name" value="FERRIC-CHELATE REDUCTASE 1"/>
    <property type="match status" value="1"/>
</dbReference>
<feature type="domain" description="Cytochrome b561" evidence="16">
    <location>
        <begin position="418"/>
        <end position="616"/>
    </location>
</feature>
<evidence type="ECO:0000313" key="18">
    <source>
        <dbReference type="EMBL" id="KAG8511564.1"/>
    </source>
</evidence>
<evidence type="ECO:0000256" key="14">
    <source>
        <dbReference type="SAM" id="Phobius"/>
    </source>
</evidence>
<keyword evidence="6" id="KW-0249">Electron transport</keyword>
<evidence type="ECO:0000256" key="12">
    <source>
        <dbReference type="ARBA" id="ARBA00073117"/>
    </source>
</evidence>
<name>A0A8J6AHL3_GALPY</name>
<evidence type="ECO:0000256" key="13">
    <source>
        <dbReference type="SAM" id="MobiDB-lite"/>
    </source>
</evidence>